<organism evidence="3 4">
    <name type="scientific">Achlya hypogyna</name>
    <name type="common">Oomycete</name>
    <name type="synonym">Protoachlya hypogyna</name>
    <dbReference type="NCBI Taxonomy" id="1202772"/>
    <lineage>
        <taxon>Eukaryota</taxon>
        <taxon>Sar</taxon>
        <taxon>Stramenopiles</taxon>
        <taxon>Oomycota</taxon>
        <taxon>Saprolegniomycetes</taxon>
        <taxon>Saprolegniales</taxon>
        <taxon>Achlyaceae</taxon>
        <taxon>Achlya</taxon>
    </lineage>
</organism>
<feature type="region of interest" description="Disordered" evidence="2">
    <location>
        <begin position="1"/>
        <end position="29"/>
    </location>
</feature>
<gene>
    <name evidence="3" type="ORF">ACHHYP_04997</name>
</gene>
<dbReference type="OrthoDB" id="67171at2759"/>
<evidence type="ECO:0000313" key="3">
    <source>
        <dbReference type="EMBL" id="OQR91098.1"/>
    </source>
</evidence>
<protein>
    <submittedName>
        <fullName evidence="3">Uncharacterized protein</fullName>
    </submittedName>
</protein>
<dbReference type="AlphaFoldDB" id="A0A1V9YZB1"/>
<dbReference type="PANTHER" id="PTHR31977">
    <property type="entry name" value="UPF0696 PROTEIN C11ORF68"/>
    <property type="match status" value="1"/>
</dbReference>
<dbReference type="Proteomes" id="UP000243579">
    <property type="component" value="Unassembled WGS sequence"/>
</dbReference>
<evidence type="ECO:0000256" key="2">
    <source>
        <dbReference type="SAM" id="MobiDB-lite"/>
    </source>
</evidence>
<comment type="caution">
    <text evidence="3">The sequence shown here is derived from an EMBL/GenBank/DDBJ whole genome shotgun (WGS) entry which is preliminary data.</text>
</comment>
<reference evidence="3 4" key="1">
    <citation type="journal article" date="2014" name="Genome Biol. Evol.">
        <title>The secreted proteins of Achlya hypogyna and Thraustotheca clavata identify the ancestral oomycete secretome and reveal gene acquisitions by horizontal gene transfer.</title>
        <authorList>
            <person name="Misner I."/>
            <person name="Blouin N."/>
            <person name="Leonard G."/>
            <person name="Richards T.A."/>
            <person name="Lane C.E."/>
        </authorList>
    </citation>
    <scope>NUCLEOTIDE SEQUENCE [LARGE SCALE GENOMIC DNA]</scope>
    <source>
        <strain evidence="3 4">ATCC 48635</strain>
    </source>
</reference>
<dbReference type="EMBL" id="JNBR01000557">
    <property type="protein sequence ID" value="OQR91098.1"/>
    <property type="molecule type" value="Genomic_DNA"/>
</dbReference>
<dbReference type="SUPFAM" id="SSF55418">
    <property type="entry name" value="eIF4e-like"/>
    <property type="match status" value="1"/>
</dbReference>
<dbReference type="InterPro" id="IPR015034">
    <property type="entry name" value="Bles03"/>
</dbReference>
<accession>A0A1V9YZB1</accession>
<dbReference type="PANTHER" id="PTHR31977:SF1">
    <property type="entry name" value="UPF0696 PROTEIN C11ORF68"/>
    <property type="match status" value="1"/>
</dbReference>
<keyword evidence="4" id="KW-1185">Reference proteome</keyword>
<proteinExistence type="inferred from homology"/>
<dbReference type="Pfam" id="PF08939">
    <property type="entry name" value="Bles03"/>
    <property type="match status" value="1"/>
</dbReference>
<sequence>MASKLDELQQAEAIPLRRKAPPTKASVSAHVMSPSETLAEFLARIRPTSTDASTSHRWIFVRGPAPRPSFRLCDAQKQEVAELLDAWAGEMHLLEPNDVPKHARAVSATVFALAKQYNYGSGKLLVFVEPSRADAVWAAVAIATAQGQLGCSAKISTRRQPGHPHVLSVVVGCFWDEIRMLQILHKLSELGLHVAAFKPDIFSTVSGYDLRRLHLQTLLYNPCCP</sequence>
<dbReference type="Gene3D" id="3.30.760.10">
    <property type="entry name" value="RNA Cap, Translation Initiation Factor Eif4e"/>
    <property type="match status" value="1"/>
</dbReference>
<dbReference type="InterPro" id="IPR023398">
    <property type="entry name" value="TIF_eIF4e-like"/>
</dbReference>
<comment type="similarity">
    <text evidence="1">Belongs to the UPF0696 family.</text>
</comment>
<evidence type="ECO:0000313" key="4">
    <source>
        <dbReference type="Proteomes" id="UP000243579"/>
    </source>
</evidence>
<evidence type="ECO:0000256" key="1">
    <source>
        <dbReference type="ARBA" id="ARBA00010568"/>
    </source>
</evidence>
<name>A0A1V9YZB1_ACHHY</name>